<accession>A0A165KDN7</accession>
<dbReference type="GO" id="GO:0032958">
    <property type="term" value="P:inositol phosphate biosynthetic process"/>
    <property type="evidence" value="ECO:0007669"/>
    <property type="project" value="TreeGrafter"/>
</dbReference>
<evidence type="ECO:0000313" key="10">
    <source>
        <dbReference type="Proteomes" id="UP000077266"/>
    </source>
</evidence>
<dbReference type="STRING" id="1314781.A0A165KDN7"/>
<evidence type="ECO:0000256" key="5">
    <source>
        <dbReference type="ARBA" id="ARBA00022741"/>
    </source>
</evidence>
<dbReference type="InParanoid" id="A0A165KDN7"/>
<dbReference type="InterPro" id="IPR009286">
    <property type="entry name" value="Ins_P5_2-kin"/>
</dbReference>
<keyword evidence="6 8" id="KW-0418">Kinase</keyword>
<evidence type="ECO:0000256" key="7">
    <source>
        <dbReference type="ARBA" id="ARBA00022840"/>
    </source>
</evidence>
<keyword evidence="7 8" id="KW-0067">ATP-binding</keyword>
<dbReference type="EC" id="2.7.1.158" evidence="2 8"/>
<name>A0A165KDN7_EXIGL</name>
<dbReference type="GO" id="GO:0035299">
    <property type="term" value="F:inositol-1,3,4,5,6-pentakisphosphate 2-kinase activity"/>
    <property type="evidence" value="ECO:0007669"/>
    <property type="project" value="UniProtKB-EC"/>
</dbReference>
<keyword evidence="10" id="KW-1185">Reference proteome</keyword>
<dbReference type="Proteomes" id="UP000077266">
    <property type="component" value="Unassembled WGS sequence"/>
</dbReference>
<evidence type="ECO:0000256" key="2">
    <source>
        <dbReference type="ARBA" id="ARBA00012023"/>
    </source>
</evidence>
<dbReference type="GO" id="GO:0005524">
    <property type="term" value="F:ATP binding"/>
    <property type="evidence" value="ECO:0007669"/>
    <property type="project" value="UniProtKB-KW"/>
</dbReference>
<dbReference type="Pfam" id="PF06090">
    <property type="entry name" value="Ins_P5_2-kin"/>
    <property type="match status" value="1"/>
</dbReference>
<dbReference type="OrthoDB" id="272370at2759"/>
<comment type="domain">
    <text evidence="8">The EXKPK motif is conserved in inositol-pentakisphosphate 2-kinases of both family 1 and 2.</text>
</comment>
<protein>
    <recommendedName>
        <fullName evidence="3 8">Inositol-pentakisphosphate 2-kinase</fullName>
        <ecNumber evidence="2 8">2.7.1.158</ecNumber>
    </recommendedName>
</protein>
<dbReference type="EMBL" id="KV425946">
    <property type="protein sequence ID" value="KZV96177.1"/>
    <property type="molecule type" value="Genomic_DNA"/>
</dbReference>
<evidence type="ECO:0000256" key="6">
    <source>
        <dbReference type="ARBA" id="ARBA00022777"/>
    </source>
</evidence>
<dbReference type="AlphaFoldDB" id="A0A165KDN7"/>
<comment type="function">
    <text evidence="8">Phosphorylates Ins(1,3,4,5,6)P5 at position 2 to form Ins(1,2,3,4,5,6)P6 (InsP6 or phytate).</text>
</comment>
<evidence type="ECO:0000256" key="4">
    <source>
        <dbReference type="ARBA" id="ARBA00022679"/>
    </source>
</evidence>
<dbReference type="InterPro" id="IPR043001">
    <property type="entry name" value="IP5_2-K_N_lobe"/>
</dbReference>
<dbReference type="PANTHER" id="PTHR14456">
    <property type="entry name" value="INOSITOL POLYPHOSPHATE KINASE 1"/>
    <property type="match status" value="1"/>
</dbReference>
<evidence type="ECO:0000256" key="1">
    <source>
        <dbReference type="ARBA" id="ARBA00001774"/>
    </source>
</evidence>
<sequence length="418" mass="46136">MVVADATQTLPTDWQYVAEGGASTVLAYIGAEHAGFDGKVLMLRKRPLDILSPPLHGDLSLDLADKTVAEEDDDFAVAFQRRVTGRLVPEHLLPELGAAHVSTNWLKDVAAAIDATRPASRRAKDSLDLDRTKGVLATNLVGARGLVVEIKPKWGFIPSTTHLSEETREVKAQHCRFCIHAHFKQLQGEIVAEGFCPLDLYSGDGERVDKAMDSLWRTWSTAEDGNIHNMRVFLDGITMDPRDPEAIKKVQDWLLALDGSATDAREVFKAAVTDRLAKSSVLPVLSQLQRTLDPLDVEGLAKLAAEADLPMGTDEITLDDWADFVVQHLGAAREYDHAHPDVSHIHYYRLAYILSASFKDCSVIINLDEATHHPVTLIDLDPKSPKKLGKWEELDRTIVKAFRGVEHPQCIDALSRAG</sequence>
<dbReference type="GO" id="GO:0005634">
    <property type="term" value="C:nucleus"/>
    <property type="evidence" value="ECO:0007669"/>
    <property type="project" value="TreeGrafter"/>
</dbReference>
<gene>
    <name evidence="9" type="ORF">EXIGLDRAFT_609571</name>
</gene>
<reference evidence="9 10" key="1">
    <citation type="journal article" date="2016" name="Mol. Biol. Evol.">
        <title>Comparative Genomics of Early-Diverging Mushroom-Forming Fungi Provides Insights into the Origins of Lignocellulose Decay Capabilities.</title>
        <authorList>
            <person name="Nagy L.G."/>
            <person name="Riley R."/>
            <person name="Tritt A."/>
            <person name="Adam C."/>
            <person name="Daum C."/>
            <person name="Floudas D."/>
            <person name="Sun H."/>
            <person name="Yadav J.S."/>
            <person name="Pangilinan J."/>
            <person name="Larsson K.H."/>
            <person name="Matsuura K."/>
            <person name="Barry K."/>
            <person name="Labutti K."/>
            <person name="Kuo R."/>
            <person name="Ohm R.A."/>
            <person name="Bhattacharya S.S."/>
            <person name="Shirouzu T."/>
            <person name="Yoshinaga Y."/>
            <person name="Martin F.M."/>
            <person name="Grigoriev I.V."/>
            <person name="Hibbett D.S."/>
        </authorList>
    </citation>
    <scope>NUCLEOTIDE SEQUENCE [LARGE SCALE GENOMIC DNA]</scope>
    <source>
        <strain evidence="9 10">HHB12029</strain>
    </source>
</reference>
<dbReference type="PANTHER" id="PTHR14456:SF2">
    <property type="entry name" value="INOSITOL-PENTAKISPHOSPHATE 2-KINASE"/>
    <property type="match status" value="1"/>
</dbReference>
<proteinExistence type="predicted"/>
<dbReference type="Gene3D" id="3.30.200.110">
    <property type="entry name" value="Inositol-pentakisphosphate 2-kinase, N-lobe"/>
    <property type="match status" value="1"/>
</dbReference>
<keyword evidence="4 8" id="KW-0808">Transferase</keyword>
<organism evidence="9 10">
    <name type="scientific">Exidia glandulosa HHB12029</name>
    <dbReference type="NCBI Taxonomy" id="1314781"/>
    <lineage>
        <taxon>Eukaryota</taxon>
        <taxon>Fungi</taxon>
        <taxon>Dikarya</taxon>
        <taxon>Basidiomycota</taxon>
        <taxon>Agaricomycotina</taxon>
        <taxon>Agaricomycetes</taxon>
        <taxon>Auriculariales</taxon>
        <taxon>Exidiaceae</taxon>
        <taxon>Exidia</taxon>
    </lineage>
</organism>
<comment type="catalytic activity">
    <reaction evidence="1 8">
        <text>1D-myo-inositol 1,3,4,5,6-pentakisphosphate + ATP = 1D-myo-inositol hexakisphosphate + ADP + H(+)</text>
        <dbReference type="Rhea" id="RHEA:20313"/>
        <dbReference type="ChEBI" id="CHEBI:15378"/>
        <dbReference type="ChEBI" id="CHEBI:30616"/>
        <dbReference type="ChEBI" id="CHEBI:57733"/>
        <dbReference type="ChEBI" id="CHEBI:58130"/>
        <dbReference type="ChEBI" id="CHEBI:456216"/>
        <dbReference type="EC" id="2.7.1.158"/>
    </reaction>
</comment>
<evidence type="ECO:0000256" key="3">
    <source>
        <dbReference type="ARBA" id="ARBA00014846"/>
    </source>
</evidence>
<evidence type="ECO:0000313" key="9">
    <source>
        <dbReference type="EMBL" id="KZV96177.1"/>
    </source>
</evidence>
<keyword evidence="5 8" id="KW-0547">Nucleotide-binding</keyword>
<evidence type="ECO:0000256" key="8">
    <source>
        <dbReference type="RuleBase" id="RU364126"/>
    </source>
</evidence>